<reference evidence="1 2" key="1">
    <citation type="submission" date="2019-12" db="EMBL/GenBank/DDBJ databases">
        <title>A genome sequence resource for the geographically widespread anthracnose pathogen Colletotrichum asianum.</title>
        <authorList>
            <person name="Meng Y."/>
        </authorList>
    </citation>
    <scope>NUCLEOTIDE SEQUENCE [LARGE SCALE GENOMIC DNA]</scope>
    <source>
        <strain evidence="1 2">ICMP 18580</strain>
    </source>
</reference>
<gene>
    <name evidence="1" type="ORF">GQ607_011484</name>
</gene>
<name>A0A8H3ZPF1_9PEZI</name>
<organism evidence="1 2">
    <name type="scientific">Colletotrichum asianum</name>
    <dbReference type="NCBI Taxonomy" id="702518"/>
    <lineage>
        <taxon>Eukaryota</taxon>
        <taxon>Fungi</taxon>
        <taxon>Dikarya</taxon>
        <taxon>Ascomycota</taxon>
        <taxon>Pezizomycotina</taxon>
        <taxon>Sordariomycetes</taxon>
        <taxon>Hypocreomycetidae</taxon>
        <taxon>Glomerellales</taxon>
        <taxon>Glomerellaceae</taxon>
        <taxon>Colletotrichum</taxon>
        <taxon>Colletotrichum gloeosporioides species complex</taxon>
    </lineage>
</organism>
<dbReference type="Proteomes" id="UP000434172">
    <property type="component" value="Unassembled WGS sequence"/>
</dbReference>
<dbReference type="EMBL" id="WOWK01000073">
    <property type="protein sequence ID" value="KAF0321281.1"/>
    <property type="molecule type" value="Genomic_DNA"/>
</dbReference>
<evidence type="ECO:0000313" key="1">
    <source>
        <dbReference type="EMBL" id="KAF0321281.1"/>
    </source>
</evidence>
<accession>A0A8H3ZPF1</accession>
<feature type="non-terminal residue" evidence="1">
    <location>
        <position position="84"/>
    </location>
</feature>
<dbReference type="AlphaFoldDB" id="A0A8H3ZPF1"/>
<keyword evidence="2" id="KW-1185">Reference proteome</keyword>
<sequence length="84" mass="9331">MTSICPAVFRIRSLPWRIYWTSPSLYPSHNTFLGWVCQRPSSNATIGHCGRPEALAPATGLHDVLRSANSVTLSTHQQRPSMIP</sequence>
<protein>
    <submittedName>
        <fullName evidence="1">Uncharacterized protein</fullName>
    </submittedName>
</protein>
<evidence type="ECO:0000313" key="2">
    <source>
        <dbReference type="Proteomes" id="UP000434172"/>
    </source>
</evidence>
<comment type="caution">
    <text evidence="1">The sequence shown here is derived from an EMBL/GenBank/DDBJ whole genome shotgun (WGS) entry which is preliminary data.</text>
</comment>
<proteinExistence type="predicted"/>